<keyword evidence="2" id="KW-0472">Membrane</keyword>
<organism evidence="5 6">
    <name type="scientific">Photobacterium gaetbulicola</name>
    <dbReference type="NCBI Taxonomy" id="1295392"/>
    <lineage>
        <taxon>Bacteria</taxon>
        <taxon>Pseudomonadati</taxon>
        <taxon>Pseudomonadota</taxon>
        <taxon>Gammaproteobacteria</taxon>
        <taxon>Vibrionales</taxon>
        <taxon>Vibrionaceae</taxon>
        <taxon>Photobacterium</taxon>
    </lineage>
</organism>
<protein>
    <submittedName>
        <fullName evidence="5">Diguanylate cyclase</fullName>
    </submittedName>
</protein>
<dbReference type="EMBL" id="JWLZ01000150">
    <property type="protein sequence ID" value="KHT63821.1"/>
    <property type="molecule type" value="Genomic_DNA"/>
</dbReference>
<evidence type="ECO:0000313" key="6">
    <source>
        <dbReference type="Proteomes" id="UP000031278"/>
    </source>
</evidence>
<proteinExistence type="predicted"/>
<dbReference type="InterPro" id="IPR000160">
    <property type="entry name" value="GGDEF_dom"/>
</dbReference>
<dbReference type="InterPro" id="IPR001633">
    <property type="entry name" value="EAL_dom"/>
</dbReference>
<dbReference type="Gene3D" id="3.20.20.450">
    <property type="entry name" value="EAL domain"/>
    <property type="match status" value="1"/>
</dbReference>
<dbReference type="PANTHER" id="PTHR44757">
    <property type="entry name" value="DIGUANYLATE CYCLASE DGCP"/>
    <property type="match status" value="1"/>
</dbReference>
<dbReference type="AlphaFoldDB" id="A0A0B9GYM7"/>
<dbReference type="Proteomes" id="UP000031278">
    <property type="component" value="Unassembled WGS sequence"/>
</dbReference>
<dbReference type="PANTHER" id="PTHR44757:SF2">
    <property type="entry name" value="BIOFILM ARCHITECTURE MAINTENANCE PROTEIN MBAA"/>
    <property type="match status" value="1"/>
</dbReference>
<evidence type="ECO:0000259" key="3">
    <source>
        <dbReference type="PROSITE" id="PS50883"/>
    </source>
</evidence>
<comment type="caution">
    <text evidence="5">The sequence shown here is derived from an EMBL/GenBank/DDBJ whole genome shotgun (WGS) entry which is preliminary data.</text>
</comment>
<sequence length="767" mass="86818">MNKRIQKLSSSNLIIIAAVLLAAYLMLILAVTNLGQTRLNESQHRELTLKVQSYASILEYFFSVTSEEVSDLTTDRAMTTFFANLASGMSMEYGLGASLMKLDYELNKLVKTKLVNKIPVYERFILAGYDGDVIVDTAENIQLHVDVDILKNSAERTHVIHSRKEQNNPRIEIYQPVYYSGRPVAYLIADINISVIIEQLTAQEYEGSQSRMLLSSAYDDILVWNSISEDNIEQSNIVFFELPIENTPYQLKGWFSPVNDKDIFTSGWFVAGISFLAVPVIVGLFYTFNINNANVILRTKFEESHKQQRVLAVKNERLVEEIDLRKASEQKLAYQATHDALTGLPNRKYGNEQLDRIVADAIENDSKVLVMFIDLDNFKQINDTLGHLAGDSILIESSQRLLSAIEDSSVLARLGGDEFLLIIPNLSDENYAQALSSTILSLFDHPFTWKNQEFFITASIGMSIYPLDGTNTHQLLAAADTAMYWVKQDGRNAYRFYETSMMTDALRTLDLDGRLRQAINNDDIVMYYQPIFDLATNRIVGAEALMRWHDDKLGFISPEEFIPLAEKNGLIHRLGEIAISQACQQAARWQSIMPMKISINFSSVQFRYCDKLFSQLKQGLIASGLPANRLDIEVTESLLFSHTQEVVTLLNALRDEGVELTIDDFGTGYSALSYLQKFPFDKLKIDRSFLIDIDQNEPNRELVSAIIAMAKALNIQVVAEGVETKWHTDFLIQNGCDYGQGYYYSKPLPADVFERLLYKSRVPQSVA</sequence>
<dbReference type="SMART" id="SM00052">
    <property type="entry name" value="EAL"/>
    <property type="match status" value="1"/>
</dbReference>
<dbReference type="Gene3D" id="3.30.70.270">
    <property type="match status" value="1"/>
</dbReference>
<dbReference type="CDD" id="cd01949">
    <property type="entry name" value="GGDEF"/>
    <property type="match status" value="1"/>
</dbReference>
<dbReference type="InterPro" id="IPR035919">
    <property type="entry name" value="EAL_sf"/>
</dbReference>
<dbReference type="InterPro" id="IPR029787">
    <property type="entry name" value="Nucleotide_cyclase"/>
</dbReference>
<dbReference type="PROSITE" id="PS50883">
    <property type="entry name" value="EAL"/>
    <property type="match status" value="1"/>
</dbReference>
<reference evidence="5 6" key="1">
    <citation type="submission" date="2014-12" db="EMBL/GenBank/DDBJ databases">
        <title>Genome sequencing of Photobacterium gaetbulicola AD005a.</title>
        <authorList>
            <person name="Adrian T.G.S."/>
            <person name="Chan K.G."/>
        </authorList>
    </citation>
    <scope>NUCLEOTIDE SEQUENCE [LARGE SCALE GENOMIC DNA]</scope>
    <source>
        <strain evidence="5 6">AD005a</strain>
    </source>
</reference>
<dbReference type="PROSITE" id="PS50887">
    <property type="entry name" value="GGDEF"/>
    <property type="match status" value="1"/>
</dbReference>
<dbReference type="CDD" id="cd01948">
    <property type="entry name" value="EAL"/>
    <property type="match status" value="1"/>
</dbReference>
<dbReference type="GO" id="GO:0003824">
    <property type="term" value="F:catalytic activity"/>
    <property type="evidence" value="ECO:0007669"/>
    <property type="project" value="UniProtKB-ARBA"/>
</dbReference>
<dbReference type="NCBIfam" id="TIGR00254">
    <property type="entry name" value="GGDEF"/>
    <property type="match status" value="1"/>
</dbReference>
<keyword evidence="2" id="KW-1133">Transmembrane helix</keyword>
<gene>
    <name evidence="5" type="ORF">RJ45_09885</name>
</gene>
<dbReference type="SUPFAM" id="SSF141868">
    <property type="entry name" value="EAL domain-like"/>
    <property type="match status" value="1"/>
</dbReference>
<evidence type="ECO:0000259" key="4">
    <source>
        <dbReference type="PROSITE" id="PS50887"/>
    </source>
</evidence>
<comment type="cofactor">
    <cofactor evidence="1">
        <name>Mg(2+)</name>
        <dbReference type="ChEBI" id="CHEBI:18420"/>
    </cofactor>
</comment>
<accession>A0A0B9GYM7</accession>
<dbReference type="SMART" id="SM00267">
    <property type="entry name" value="GGDEF"/>
    <property type="match status" value="1"/>
</dbReference>
<feature type="transmembrane region" description="Helical" evidence="2">
    <location>
        <begin position="12"/>
        <end position="35"/>
    </location>
</feature>
<feature type="domain" description="EAL" evidence="3">
    <location>
        <begin position="508"/>
        <end position="761"/>
    </location>
</feature>
<evidence type="ECO:0000313" key="5">
    <source>
        <dbReference type="EMBL" id="KHT63821.1"/>
    </source>
</evidence>
<dbReference type="Pfam" id="PF00990">
    <property type="entry name" value="GGDEF"/>
    <property type="match status" value="1"/>
</dbReference>
<keyword evidence="2" id="KW-0812">Transmembrane</keyword>
<dbReference type="FunFam" id="3.30.70.270:FF:000001">
    <property type="entry name" value="Diguanylate cyclase domain protein"/>
    <property type="match status" value="1"/>
</dbReference>
<dbReference type="InterPro" id="IPR043128">
    <property type="entry name" value="Rev_trsase/Diguanyl_cyclase"/>
</dbReference>
<evidence type="ECO:0000256" key="1">
    <source>
        <dbReference type="ARBA" id="ARBA00001946"/>
    </source>
</evidence>
<name>A0A0B9GYM7_9GAMM</name>
<dbReference type="InterPro" id="IPR052155">
    <property type="entry name" value="Biofilm_reg_signaling"/>
</dbReference>
<dbReference type="RefSeq" id="WP_039461068.1">
    <property type="nucleotide sequence ID" value="NZ_JWLZ01000150.1"/>
</dbReference>
<dbReference type="SUPFAM" id="SSF55073">
    <property type="entry name" value="Nucleotide cyclase"/>
    <property type="match status" value="1"/>
</dbReference>
<dbReference type="Pfam" id="PF00563">
    <property type="entry name" value="EAL"/>
    <property type="match status" value="1"/>
</dbReference>
<feature type="transmembrane region" description="Helical" evidence="2">
    <location>
        <begin position="267"/>
        <end position="288"/>
    </location>
</feature>
<feature type="domain" description="GGDEF" evidence="4">
    <location>
        <begin position="366"/>
        <end position="499"/>
    </location>
</feature>
<evidence type="ECO:0000256" key="2">
    <source>
        <dbReference type="SAM" id="Phobius"/>
    </source>
</evidence>